<reference evidence="1" key="1">
    <citation type="submission" date="2021-05" db="EMBL/GenBank/DDBJ databases">
        <title>Energy efficiency and biological interactions define the core microbiome of deep oligotrophic groundwater.</title>
        <authorList>
            <person name="Mehrshad M."/>
            <person name="Lopez-Fernandez M."/>
            <person name="Bell E."/>
            <person name="Bernier-Latmani R."/>
            <person name="Bertilsson S."/>
            <person name="Dopson M."/>
        </authorList>
    </citation>
    <scope>NUCLEOTIDE SEQUENCE</scope>
    <source>
        <strain evidence="1">Modern_marine.mb.64</strain>
    </source>
</reference>
<protein>
    <submittedName>
        <fullName evidence="1">Uncharacterized protein</fullName>
    </submittedName>
</protein>
<dbReference type="EMBL" id="JAHJDP010000109">
    <property type="protein sequence ID" value="MBU2693069.1"/>
    <property type="molecule type" value="Genomic_DNA"/>
</dbReference>
<gene>
    <name evidence="1" type="ORF">KJ970_19305</name>
</gene>
<evidence type="ECO:0000313" key="1">
    <source>
        <dbReference type="EMBL" id="MBU2693069.1"/>
    </source>
</evidence>
<dbReference type="Proteomes" id="UP000777784">
    <property type="component" value="Unassembled WGS sequence"/>
</dbReference>
<sequence>MAPTEKHKWKFISRFRRRVYGWDASGRAVKRIEEAIAEIKEVGRTDPVLAAEGAVRFLEKVSPALEHVDSSSGALGAMVYYAGAELALVIGNAPVSEPRRRKWLDRLWLAMEKDEIPYLEGLADQWGELCGSAEYASKLADEFIDAVRRAWDPDTDTDSYHNGAAACLSSLYKAGRFTDLFELLDLDPHKLWDTRIWGVKALAEQGKIEEAVRYAEDSLKRNLGLFHIAPMCEELLLSIGKWEEAYGRYAIPANQKSTYLGTFKAIAKKYPEVKPADILNDLVESLPGQEGKWYTAAKAAGLYDEAIELVNRTPCSHSTLIRGARDFCEKRPRFAMESGLVALKWLAAGHGYEVTVKDIEDAYKYTLAAAVHAGAQGEAKDRLRQIAGTAHPNSRVYKILRERLAGADPNNDRPGEKEAVR</sequence>
<proteinExistence type="predicted"/>
<evidence type="ECO:0000313" key="2">
    <source>
        <dbReference type="Proteomes" id="UP000777784"/>
    </source>
</evidence>
<dbReference type="AlphaFoldDB" id="A0A948W7X8"/>
<organism evidence="1 2">
    <name type="scientific">Eiseniibacteriota bacterium</name>
    <dbReference type="NCBI Taxonomy" id="2212470"/>
    <lineage>
        <taxon>Bacteria</taxon>
        <taxon>Candidatus Eiseniibacteriota</taxon>
    </lineage>
</organism>
<comment type="caution">
    <text evidence="1">The sequence shown here is derived from an EMBL/GenBank/DDBJ whole genome shotgun (WGS) entry which is preliminary data.</text>
</comment>
<name>A0A948W7X8_UNCEI</name>
<accession>A0A948W7X8</accession>